<name>A0A7W7AC32_9SPHN</name>
<evidence type="ECO:0000313" key="2">
    <source>
        <dbReference type="Proteomes" id="UP000538566"/>
    </source>
</evidence>
<reference evidence="1 2" key="1">
    <citation type="submission" date="2020-08" db="EMBL/GenBank/DDBJ databases">
        <title>Genomic Encyclopedia of Type Strains, Phase IV (KMG-IV): sequencing the most valuable type-strain genomes for metagenomic binning, comparative biology and taxonomic classification.</title>
        <authorList>
            <person name="Goeker M."/>
        </authorList>
    </citation>
    <scope>NUCLEOTIDE SEQUENCE [LARGE SCALE GENOMIC DNA]</scope>
    <source>
        <strain evidence="1 2">DSM 17507</strain>
    </source>
</reference>
<organism evidence="1 2">
    <name type="scientific">Novosphingobium taihuense</name>
    <dbReference type="NCBI Taxonomy" id="260085"/>
    <lineage>
        <taxon>Bacteria</taxon>
        <taxon>Pseudomonadati</taxon>
        <taxon>Pseudomonadota</taxon>
        <taxon>Alphaproteobacteria</taxon>
        <taxon>Sphingomonadales</taxon>
        <taxon>Sphingomonadaceae</taxon>
        <taxon>Novosphingobium</taxon>
    </lineage>
</organism>
<accession>A0A7W7AC32</accession>
<proteinExistence type="predicted"/>
<evidence type="ECO:0000313" key="1">
    <source>
        <dbReference type="EMBL" id="MBB4614171.1"/>
    </source>
</evidence>
<keyword evidence="2" id="KW-1185">Reference proteome</keyword>
<gene>
    <name evidence="1" type="ORF">GGR37_002457</name>
</gene>
<dbReference type="Proteomes" id="UP000538566">
    <property type="component" value="Unassembled WGS sequence"/>
</dbReference>
<protein>
    <submittedName>
        <fullName evidence="1">Uncharacterized protein</fullName>
    </submittedName>
</protein>
<dbReference type="AlphaFoldDB" id="A0A7W7AC32"/>
<dbReference type="EMBL" id="JACHOA010000004">
    <property type="protein sequence ID" value="MBB4614171.1"/>
    <property type="molecule type" value="Genomic_DNA"/>
</dbReference>
<sequence length="43" mass="4511">MVALKCRTMPERGDVVLTRLAQLSSGFALAGGKSVHRAKGGKI</sequence>
<comment type="caution">
    <text evidence="1">The sequence shown here is derived from an EMBL/GenBank/DDBJ whole genome shotgun (WGS) entry which is preliminary data.</text>
</comment>